<organism evidence="1 2">
    <name type="scientific">Volvox reticuliferus</name>
    <dbReference type="NCBI Taxonomy" id="1737510"/>
    <lineage>
        <taxon>Eukaryota</taxon>
        <taxon>Viridiplantae</taxon>
        <taxon>Chlorophyta</taxon>
        <taxon>core chlorophytes</taxon>
        <taxon>Chlorophyceae</taxon>
        <taxon>CS clade</taxon>
        <taxon>Chlamydomonadales</taxon>
        <taxon>Volvocaceae</taxon>
        <taxon>Volvox</taxon>
    </lineage>
</organism>
<protein>
    <submittedName>
        <fullName evidence="1">Uncharacterized protein</fullName>
    </submittedName>
</protein>
<gene>
    <name evidence="1" type="ORF">Vretifemale_19868</name>
</gene>
<keyword evidence="2" id="KW-1185">Reference proteome</keyword>
<dbReference type="EMBL" id="BNCP01000076">
    <property type="protein sequence ID" value="GIL92336.1"/>
    <property type="molecule type" value="Genomic_DNA"/>
</dbReference>
<name>A0A8J4FVQ9_9CHLO</name>
<comment type="caution">
    <text evidence="1">The sequence shown here is derived from an EMBL/GenBank/DDBJ whole genome shotgun (WGS) entry which is preliminary data.</text>
</comment>
<evidence type="ECO:0000313" key="2">
    <source>
        <dbReference type="Proteomes" id="UP000747110"/>
    </source>
</evidence>
<sequence>MAAAGARAGAATVEGVAAVAAVGAYPACLLAMCLTRLWVCVAAESDQVWRISPLARKALMDLQPPPGPPSLPWPGRPPRTHYRQSRAMWTEAEGADQVSVVLEGSFGCIPCCRIHAQPFRGIHLAGKFVEKLASVELNKNMELVAFQEDKPSTARACWFITRWCQSSDEMWAGKVLGIYSYKSPLEKGKVDVILEAEWHAPLISEHGAGVAIDRYMNVPLVDARPASTVNTGSCFYPAADVAPCRVHVLPHPTKRGALCVLSRSFTFMRVAGWEPLHPQTPWARACTN</sequence>
<dbReference type="Proteomes" id="UP000747110">
    <property type="component" value="Unassembled WGS sequence"/>
</dbReference>
<proteinExistence type="predicted"/>
<dbReference type="OrthoDB" id="555489at2759"/>
<reference evidence="1" key="1">
    <citation type="journal article" date="2021" name="Proc. Natl. Acad. Sci. U.S.A.">
        <title>Three genomes in the algal genus Volvox reveal the fate of a haploid sex-determining region after a transition to homothallism.</title>
        <authorList>
            <person name="Yamamoto K."/>
            <person name="Hamaji T."/>
            <person name="Kawai-Toyooka H."/>
            <person name="Matsuzaki R."/>
            <person name="Takahashi F."/>
            <person name="Nishimura Y."/>
            <person name="Kawachi M."/>
            <person name="Noguchi H."/>
            <person name="Minakuchi Y."/>
            <person name="Umen J.G."/>
            <person name="Toyoda A."/>
            <person name="Nozaki H."/>
        </authorList>
    </citation>
    <scope>NUCLEOTIDE SEQUENCE</scope>
    <source>
        <strain evidence="1">NIES-3786</strain>
    </source>
</reference>
<evidence type="ECO:0000313" key="1">
    <source>
        <dbReference type="EMBL" id="GIL92336.1"/>
    </source>
</evidence>
<accession>A0A8J4FVQ9</accession>
<dbReference type="AlphaFoldDB" id="A0A8J4FVQ9"/>